<organism evidence="3 4">
    <name type="scientific">Pseudoalteromonas viridis</name>
    <dbReference type="NCBI Taxonomy" id="339617"/>
    <lineage>
        <taxon>Bacteria</taxon>
        <taxon>Pseudomonadati</taxon>
        <taxon>Pseudomonadota</taxon>
        <taxon>Gammaproteobacteria</taxon>
        <taxon>Alteromonadales</taxon>
        <taxon>Pseudoalteromonadaceae</taxon>
        <taxon>Pseudoalteromonas</taxon>
    </lineage>
</organism>
<evidence type="ECO:0000313" key="4">
    <source>
        <dbReference type="Proteomes" id="UP000665025"/>
    </source>
</evidence>
<evidence type="ECO:0000313" key="3">
    <source>
        <dbReference type="EMBL" id="QTL36629.1"/>
    </source>
</evidence>
<sequence>MKLAMNARWRLLPLISVMALTLAGCGGGSDKPSTSPDTQPDTQTNPKPTPTPTPTEPENQPPVVSINATEAQLEAHSIYTDSRGQ</sequence>
<dbReference type="RefSeq" id="WP_209053134.1">
    <property type="nucleotide sequence ID" value="NZ_CP072425.1"/>
</dbReference>
<dbReference type="Proteomes" id="UP000665025">
    <property type="component" value="Chromosome 1"/>
</dbReference>
<name>A0ABX7V6W7_9GAMM</name>
<feature type="region of interest" description="Disordered" evidence="1">
    <location>
        <begin position="24"/>
        <end position="62"/>
    </location>
</feature>
<gene>
    <name evidence="3" type="ORF">J5X90_06245</name>
</gene>
<evidence type="ECO:0000256" key="1">
    <source>
        <dbReference type="SAM" id="MobiDB-lite"/>
    </source>
</evidence>
<protein>
    <submittedName>
        <fullName evidence="3">Uncharacterized protein</fullName>
    </submittedName>
</protein>
<feature type="compositionally biased region" description="Low complexity" evidence="1">
    <location>
        <begin position="31"/>
        <end position="46"/>
    </location>
</feature>
<accession>A0ABX7V6W7</accession>
<dbReference type="PROSITE" id="PS51257">
    <property type="entry name" value="PROKAR_LIPOPROTEIN"/>
    <property type="match status" value="1"/>
</dbReference>
<keyword evidence="4" id="KW-1185">Reference proteome</keyword>
<proteinExistence type="predicted"/>
<reference evidence="3 4" key="1">
    <citation type="submission" date="2021-03" db="EMBL/GenBank/DDBJ databases">
        <title>Complete Genome of Pseudoalteromonas viridis Strain BBR56, a new biocontrol bacterial candidate.</title>
        <authorList>
            <person name="Handayani D.P."/>
            <person name="Isnansetyo A."/>
            <person name="Istiqomah I."/>
            <person name="Jumina J."/>
        </authorList>
    </citation>
    <scope>NUCLEOTIDE SEQUENCE [LARGE SCALE GENOMIC DNA]</scope>
    <source>
        <strain evidence="3 4">BBR56</strain>
    </source>
</reference>
<keyword evidence="2" id="KW-0732">Signal</keyword>
<feature type="chain" id="PRO_5046798462" evidence="2">
    <location>
        <begin position="24"/>
        <end position="85"/>
    </location>
</feature>
<evidence type="ECO:0000256" key="2">
    <source>
        <dbReference type="SAM" id="SignalP"/>
    </source>
</evidence>
<feature type="signal peptide" evidence="2">
    <location>
        <begin position="1"/>
        <end position="23"/>
    </location>
</feature>
<dbReference type="EMBL" id="CP072425">
    <property type="protein sequence ID" value="QTL36629.1"/>
    <property type="molecule type" value="Genomic_DNA"/>
</dbReference>